<proteinExistence type="predicted"/>
<evidence type="ECO:0000313" key="1">
    <source>
        <dbReference type="EMBL" id="KAI4331365.1"/>
    </source>
</evidence>
<gene>
    <name evidence="1" type="ORF">MLD38_029556</name>
</gene>
<dbReference type="Proteomes" id="UP001057402">
    <property type="component" value="Chromosome 8"/>
</dbReference>
<sequence length="294" mass="32417">MASSSSAESACKCHVRSVSLPSRSHPMASSIEDALHRLKHPNTENTSSFGFMSSSLARLEDLYLCIADLLDMASAQKILRRQDGCTNALLDSSVLLLDVCGIARDLISQVKEYIQLLQSTLRRRKSDPSTKSGIRDFVNFRNKARKDAKRLYSAMNQIKNRATVASEPDQDPESSAVTRVLMEVDEISTSVFQSVLHPFTSQVSGIKQSRWSTISKIVRKGAIACEEKRGSFDELAFIDSAIHDLTKCSSDNSEATKIQLQDAEDGVNGLEIALESMFKQLIRSRASLLNIASP</sequence>
<protein>
    <submittedName>
        <fullName evidence="1">Uncharacterized protein</fullName>
    </submittedName>
</protein>
<accession>A0ACB9N591</accession>
<organism evidence="1 2">
    <name type="scientific">Melastoma candidum</name>
    <dbReference type="NCBI Taxonomy" id="119954"/>
    <lineage>
        <taxon>Eukaryota</taxon>
        <taxon>Viridiplantae</taxon>
        <taxon>Streptophyta</taxon>
        <taxon>Embryophyta</taxon>
        <taxon>Tracheophyta</taxon>
        <taxon>Spermatophyta</taxon>
        <taxon>Magnoliopsida</taxon>
        <taxon>eudicotyledons</taxon>
        <taxon>Gunneridae</taxon>
        <taxon>Pentapetalae</taxon>
        <taxon>rosids</taxon>
        <taxon>malvids</taxon>
        <taxon>Myrtales</taxon>
        <taxon>Melastomataceae</taxon>
        <taxon>Melastomatoideae</taxon>
        <taxon>Melastomateae</taxon>
        <taxon>Melastoma</taxon>
    </lineage>
</organism>
<comment type="caution">
    <text evidence="1">The sequence shown here is derived from an EMBL/GenBank/DDBJ whole genome shotgun (WGS) entry which is preliminary data.</text>
</comment>
<name>A0ACB9N591_9MYRT</name>
<dbReference type="EMBL" id="CM042887">
    <property type="protein sequence ID" value="KAI4331365.1"/>
    <property type="molecule type" value="Genomic_DNA"/>
</dbReference>
<evidence type="ECO:0000313" key="2">
    <source>
        <dbReference type="Proteomes" id="UP001057402"/>
    </source>
</evidence>
<keyword evidence="2" id="KW-1185">Reference proteome</keyword>
<reference evidence="2" key="1">
    <citation type="journal article" date="2023" name="Front. Plant Sci.">
        <title>Chromosomal-level genome assembly of Melastoma candidum provides insights into trichome evolution.</title>
        <authorList>
            <person name="Zhong Y."/>
            <person name="Wu W."/>
            <person name="Sun C."/>
            <person name="Zou P."/>
            <person name="Liu Y."/>
            <person name="Dai S."/>
            <person name="Zhou R."/>
        </authorList>
    </citation>
    <scope>NUCLEOTIDE SEQUENCE [LARGE SCALE GENOMIC DNA]</scope>
</reference>